<proteinExistence type="predicted"/>
<dbReference type="Proteomes" id="UP000051790">
    <property type="component" value="Unassembled WGS sequence"/>
</dbReference>
<dbReference type="PIRSF" id="PIRSF018637">
    <property type="entry name" value="TrmK"/>
    <property type="match status" value="1"/>
</dbReference>
<dbReference type="InterPro" id="IPR006901">
    <property type="entry name" value="TrmK"/>
</dbReference>
<evidence type="ECO:0000313" key="1">
    <source>
        <dbReference type="EMBL" id="KRL42174.1"/>
    </source>
</evidence>
<evidence type="ECO:0000313" key="2">
    <source>
        <dbReference type="Proteomes" id="UP000051790"/>
    </source>
</evidence>
<dbReference type="InterPro" id="IPR029063">
    <property type="entry name" value="SAM-dependent_MTases_sf"/>
</dbReference>
<name>A0A0R1QCT7_9LACO</name>
<reference evidence="1 2" key="1">
    <citation type="journal article" date="2015" name="Genome Announc.">
        <title>Expanding the biotechnology potential of lactobacilli through comparative genomics of 213 strains and associated genera.</title>
        <authorList>
            <person name="Sun Z."/>
            <person name="Harris H.M."/>
            <person name="McCann A."/>
            <person name="Guo C."/>
            <person name="Argimon S."/>
            <person name="Zhang W."/>
            <person name="Yang X."/>
            <person name="Jeffery I.B."/>
            <person name="Cooney J.C."/>
            <person name="Kagawa T.F."/>
            <person name="Liu W."/>
            <person name="Song Y."/>
            <person name="Salvetti E."/>
            <person name="Wrobel A."/>
            <person name="Rasinkangas P."/>
            <person name="Parkhill J."/>
            <person name="Rea M.C."/>
            <person name="O'Sullivan O."/>
            <person name="Ritari J."/>
            <person name="Douillard F.P."/>
            <person name="Paul Ross R."/>
            <person name="Yang R."/>
            <person name="Briner A.E."/>
            <person name="Felis G.E."/>
            <person name="de Vos W.M."/>
            <person name="Barrangou R."/>
            <person name="Klaenhammer T.R."/>
            <person name="Caufield P.W."/>
            <person name="Cui Y."/>
            <person name="Zhang H."/>
            <person name="O'Toole P.W."/>
        </authorList>
    </citation>
    <scope>NUCLEOTIDE SEQUENCE [LARGE SCALE GENOMIC DNA]</scope>
    <source>
        <strain evidence="1 2">DSM 13343</strain>
    </source>
</reference>
<dbReference type="PATRIC" id="fig|1423769.4.peg.2175"/>
<keyword evidence="1" id="KW-0489">Methyltransferase</keyword>
<sequence length="231" mass="24978">MTIHLSKRLAQIASFVESGARLADIGTDHAYIPIALAQDVVIDFAVASDIGAGPCKIAKANIQQAGVEDKIVVRQADGLSGIKPEDDIDTIIIAGMGGELMVELLEAGLAQLDGTESFILEPNRDDYTVRQWLAKHEFGILDEALLEDEGHVYPIIVAGQTSPEVPYTEADLVLGPVLKRKRGEVFEQQLARDIANQEYILASLEKANSDNADKLAAVQARLALLKEAQHD</sequence>
<dbReference type="RefSeq" id="WP_056964584.1">
    <property type="nucleotide sequence ID" value="NZ_AZEU01000234.1"/>
</dbReference>
<dbReference type="OrthoDB" id="5881184at2"/>
<dbReference type="PANTHER" id="PTHR38451">
    <property type="entry name" value="TRNA (ADENINE(22)-N(1))-METHYLTRANSFERASE"/>
    <property type="match status" value="1"/>
</dbReference>
<dbReference type="GO" id="GO:0160105">
    <property type="term" value="F:tRNA (adenine(22)-N1)-methyltransferase activity"/>
    <property type="evidence" value="ECO:0007669"/>
    <property type="project" value="InterPro"/>
</dbReference>
<keyword evidence="1" id="KW-0808">Transferase</keyword>
<dbReference type="Gene3D" id="3.40.50.150">
    <property type="entry name" value="Vaccinia Virus protein VP39"/>
    <property type="match status" value="1"/>
</dbReference>
<organism evidence="1 2">
    <name type="scientific">Lacticaseibacillus manihotivorans DSM 13343 = JCM 12514</name>
    <dbReference type="NCBI Taxonomy" id="1423769"/>
    <lineage>
        <taxon>Bacteria</taxon>
        <taxon>Bacillati</taxon>
        <taxon>Bacillota</taxon>
        <taxon>Bacilli</taxon>
        <taxon>Lactobacillales</taxon>
        <taxon>Lactobacillaceae</taxon>
        <taxon>Lacticaseibacillus</taxon>
    </lineage>
</organism>
<gene>
    <name evidence="1" type="ORF">FD01_GL002024</name>
</gene>
<dbReference type="AlphaFoldDB" id="A0A0R1QCT7"/>
<dbReference type="EMBL" id="AZEU01000234">
    <property type="protein sequence ID" value="KRL42174.1"/>
    <property type="molecule type" value="Genomic_DNA"/>
</dbReference>
<dbReference type="SUPFAM" id="SSF53335">
    <property type="entry name" value="S-adenosyl-L-methionine-dependent methyltransferases"/>
    <property type="match status" value="1"/>
</dbReference>
<keyword evidence="2" id="KW-1185">Reference proteome</keyword>
<dbReference type="Pfam" id="PF04816">
    <property type="entry name" value="TrmK"/>
    <property type="match status" value="1"/>
</dbReference>
<protein>
    <submittedName>
        <fullName evidence="1">SAM-dependent methyltransferase</fullName>
    </submittedName>
</protein>
<comment type="caution">
    <text evidence="1">The sequence shown here is derived from an EMBL/GenBank/DDBJ whole genome shotgun (WGS) entry which is preliminary data.</text>
</comment>
<dbReference type="Gene3D" id="1.10.287.1890">
    <property type="match status" value="1"/>
</dbReference>
<accession>A0A0R1QCT7</accession>
<dbReference type="PANTHER" id="PTHR38451:SF1">
    <property type="entry name" value="TRNA (ADENINE(22)-N(1))-METHYLTRANSFERASE"/>
    <property type="match status" value="1"/>
</dbReference>
<dbReference type="GO" id="GO:0032259">
    <property type="term" value="P:methylation"/>
    <property type="evidence" value="ECO:0007669"/>
    <property type="project" value="UniProtKB-KW"/>
</dbReference>